<dbReference type="InterPro" id="IPR052337">
    <property type="entry name" value="SAT4-like"/>
</dbReference>
<evidence type="ECO:0000256" key="5">
    <source>
        <dbReference type="ARBA" id="ARBA00038359"/>
    </source>
</evidence>
<keyword evidence="3 7" id="KW-1133">Transmembrane helix</keyword>
<dbReference type="GeneID" id="92042075"/>
<evidence type="ECO:0000256" key="4">
    <source>
        <dbReference type="ARBA" id="ARBA00023136"/>
    </source>
</evidence>
<dbReference type="Proteomes" id="UP001433268">
    <property type="component" value="Unassembled WGS sequence"/>
</dbReference>
<protein>
    <recommendedName>
        <fullName evidence="8">Rhodopsin domain-containing protein</fullName>
    </recommendedName>
</protein>
<dbReference type="Pfam" id="PF20684">
    <property type="entry name" value="Fung_rhodopsin"/>
    <property type="match status" value="1"/>
</dbReference>
<name>A0ABR1X2U8_9PEZI</name>
<evidence type="ECO:0000256" key="6">
    <source>
        <dbReference type="SAM" id="MobiDB-lite"/>
    </source>
</evidence>
<feature type="region of interest" description="Disordered" evidence="6">
    <location>
        <begin position="222"/>
        <end position="258"/>
    </location>
</feature>
<keyword evidence="10" id="KW-1185">Reference proteome</keyword>
<feature type="transmembrane region" description="Helical" evidence="7">
    <location>
        <begin position="35"/>
        <end position="53"/>
    </location>
</feature>
<evidence type="ECO:0000259" key="8">
    <source>
        <dbReference type="Pfam" id="PF20684"/>
    </source>
</evidence>
<evidence type="ECO:0000256" key="1">
    <source>
        <dbReference type="ARBA" id="ARBA00004141"/>
    </source>
</evidence>
<accession>A0ABR1X2U8</accession>
<evidence type="ECO:0000256" key="7">
    <source>
        <dbReference type="SAM" id="Phobius"/>
    </source>
</evidence>
<proteinExistence type="inferred from homology"/>
<comment type="subcellular location">
    <subcellularLocation>
        <location evidence="1">Membrane</location>
        <topology evidence="1">Multi-pass membrane protein</topology>
    </subcellularLocation>
</comment>
<evidence type="ECO:0000256" key="3">
    <source>
        <dbReference type="ARBA" id="ARBA00022989"/>
    </source>
</evidence>
<comment type="caution">
    <text evidence="9">The sequence shown here is derived from an EMBL/GenBank/DDBJ whole genome shotgun (WGS) entry which is preliminary data.</text>
</comment>
<dbReference type="PANTHER" id="PTHR33048:SF47">
    <property type="entry name" value="INTEGRAL MEMBRANE PROTEIN-RELATED"/>
    <property type="match status" value="1"/>
</dbReference>
<feature type="transmembrane region" description="Helical" evidence="7">
    <location>
        <begin position="6"/>
        <end position="23"/>
    </location>
</feature>
<gene>
    <name evidence="9" type="ORF">PG997_004700</name>
</gene>
<feature type="transmembrane region" description="Helical" evidence="7">
    <location>
        <begin position="88"/>
        <end position="111"/>
    </location>
</feature>
<dbReference type="InterPro" id="IPR049326">
    <property type="entry name" value="Rhodopsin_dom_fungi"/>
</dbReference>
<sequence length="316" mass="34514">MGTFIVSSICVKLALLFQYLRIFPDRPQMMRLCQGLIAFTLLYGLGISFISWFPCFPPVALWDTSREPGNASCYGFGAPTADGLYHTYVTVTATNVVLNLVILLVATPLYFRKGVNVRSRLGLTAMLAMGGFVNSMAIWRLIHVQLMWAKSEAYPTFDPTWYAPTTVMLAVLEVNGATVCASIPIAGAPPPSPSSSLGSEGIMVTRDIRIERSRRYSLTCEHHLDSDGDRKHDSSVSPTSPRPGGRRGSRADSKWSDVSITTMTSGSSAAGAEGRCCRIGCMNQHYRDSFIRSQVDPFDTFGRVRAVITAGPSPHD</sequence>
<evidence type="ECO:0000313" key="9">
    <source>
        <dbReference type="EMBL" id="KAK8089739.1"/>
    </source>
</evidence>
<feature type="compositionally biased region" description="Basic and acidic residues" evidence="6">
    <location>
        <begin position="222"/>
        <end position="234"/>
    </location>
</feature>
<feature type="domain" description="Rhodopsin" evidence="8">
    <location>
        <begin position="4"/>
        <end position="185"/>
    </location>
</feature>
<dbReference type="RefSeq" id="XP_066672633.1">
    <property type="nucleotide sequence ID" value="XM_066809015.1"/>
</dbReference>
<evidence type="ECO:0000256" key="2">
    <source>
        <dbReference type="ARBA" id="ARBA00022692"/>
    </source>
</evidence>
<keyword evidence="4 7" id="KW-0472">Membrane</keyword>
<reference evidence="9 10" key="1">
    <citation type="submission" date="2023-01" db="EMBL/GenBank/DDBJ databases">
        <title>Analysis of 21 Apiospora genomes using comparative genomics revels a genus with tremendous synthesis potential of carbohydrate active enzymes and secondary metabolites.</title>
        <authorList>
            <person name="Sorensen T."/>
        </authorList>
    </citation>
    <scope>NUCLEOTIDE SEQUENCE [LARGE SCALE GENOMIC DNA]</scope>
    <source>
        <strain evidence="9 10">CBS 114990</strain>
    </source>
</reference>
<evidence type="ECO:0000313" key="10">
    <source>
        <dbReference type="Proteomes" id="UP001433268"/>
    </source>
</evidence>
<keyword evidence="2 7" id="KW-0812">Transmembrane</keyword>
<organism evidence="9 10">
    <name type="scientific">Apiospora hydei</name>
    <dbReference type="NCBI Taxonomy" id="1337664"/>
    <lineage>
        <taxon>Eukaryota</taxon>
        <taxon>Fungi</taxon>
        <taxon>Dikarya</taxon>
        <taxon>Ascomycota</taxon>
        <taxon>Pezizomycotina</taxon>
        <taxon>Sordariomycetes</taxon>
        <taxon>Xylariomycetidae</taxon>
        <taxon>Amphisphaeriales</taxon>
        <taxon>Apiosporaceae</taxon>
        <taxon>Apiospora</taxon>
    </lineage>
</organism>
<comment type="similarity">
    <text evidence="5">Belongs to the SAT4 family.</text>
</comment>
<dbReference type="PANTHER" id="PTHR33048">
    <property type="entry name" value="PTH11-LIKE INTEGRAL MEMBRANE PROTEIN (AFU_ORTHOLOGUE AFUA_5G11245)"/>
    <property type="match status" value="1"/>
</dbReference>
<feature type="transmembrane region" description="Helical" evidence="7">
    <location>
        <begin position="123"/>
        <end position="142"/>
    </location>
</feature>
<dbReference type="EMBL" id="JAQQWN010000004">
    <property type="protein sequence ID" value="KAK8089739.1"/>
    <property type="molecule type" value="Genomic_DNA"/>
</dbReference>